<dbReference type="Proteomes" id="UP000013966">
    <property type="component" value="Plasmid p1"/>
</dbReference>
<gene>
    <name evidence="1" type="ORF">BRPE64_DCDS06480</name>
</gene>
<dbReference type="EMBL" id="AP013061">
    <property type="protein sequence ID" value="BAN27584.1"/>
    <property type="molecule type" value="Genomic_DNA"/>
</dbReference>
<accession>R4WSM3</accession>
<protein>
    <submittedName>
        <fullName evidence="1">Uncharacterized protein</fullName>
    </submittedName>
</protein>
<dbReference type="AlphaFoldDB" id="R4WSM3"/>
<dbReference type="HOGENOM" id="CLU_090581_1_0_4"/>
<name>R4WSM3_9BURK</name>
<keyword evidence="1" id="KW-0614">Plasmid</keyword>
<geneLocation type="plasmid" evidence="1 2">
    <name>p1</name>
</geneLocation>
<proteinExistence type="predicted"/>
<evidence type="ECO:0000313" key="1">
    <source>
        <dbReference type="EMBL" id="BAN27584.1"/>
    </source>
</evidence>
<evidence type="ECO:0000313" key="2">
    <source>
        <dbReference type="Proteomes" id="UP000013966"/>
    </source>
</evidence>
<keyword evidence="2" id="KW-1185">Reference proteome</keyword>
<dbReference type="PATRIC" id="fig|758793.3.peg.5791"/>
<organism evidence="1 2">
    <name type="scientific">Caballeronia insecticola</name>
    <dbReference type="NCBI Taxonomy" id="758793"/>
    <lineage>
        <taxon>Bacteria</taxon>
        <taxon>Pseudomonadati</taxon>
        <taxon>Pseudomonadota</taxon>
        <taxon>Betaproteobacteria</taxon>
        <taxon>Burkholderiales</taxon>
        <taxon>Burkholderiaceae</taxon>
        <taxon>Caballeronia</taxon>
    </lineage>
</organism>
<reference evidence="1 2" key="2">
    <citation type="journal article" date="2018" name="Int. J. Syst. Evol. Microbiol.">
        <title>Burkholderia insecticola sp. nov., a gut symbiotic bacterium of the bean bug Riptortus pedestris.</title>
        <authorList>
            <person name="Takeshita K."/>
            <person name="Tamaki H."/>
            <person name="Ohbayashi T."/>
            <person name="Meng X.-Y."/>
            <person name="Sone T."/>
            <person name="Mitani Y."/>
            <person name="Peeters C."/>
            <person name="Kikuchi Y."/>
            <person name="Vandamme P."/>
        </authorList>
    </citation>
    <scope>NUCLEOTIDE SEQUENCE [LARGE SCALE GENOMIC DNA]</scope>
    <source>
        <strain evidence="1">RPE64</strain>
        <plasmid evidence="1 2">p1</plasmid>
    </source>
</reference>
<dbReference type="KEGG" id="buo:BRPE64_DCDS06480"/>
<reference evidence="1 2" key="1">
    <citation type="journal article" date="2013" name="Genome Announc.">
        <title>Complete Genome Sequence of Burkholderia sp. Strain RPE64, Bacterial Symbiont of the Bean Bug Riptortus pedestris.</title>
        <authorList>
            <person name="Shibata T.F."/>
            <person name="Maeda T."/>
            <person name="Nikoh N."/>
            <person name="Yamaguchi K."/>
            <person name="Oshima K."/>
            <person name="Hattori M."/>
            <person name="Nishiyama T."/>
            <person name="Hasebe M."/>
            <person name="Fukatsu T."/>
            <person name="Kikuchi Y."/>
            <person name="Shigenobu S."/>
        </authorList>
    </citation>
    <scope>NUCLEOTIDE SEQUENCE [LARGE SCALE GENOMIC DNA]</scope>
    <source>
        <plasmid evidence="1 2">p1</plasmid>
    </source>
</reference>
<sequence>MTARRRRPERARRHRFHQSQTRINDMHWIDPDSLPETRGKVTRFLLNPHGEIDGLVLGARQALQVHFPPHLSRQISRQVAVGDDVRVRGVKPRGANMIAAVSLVTKSGRVILDEGPHHDGAKHDKPHVERKPMDASGEVLLSLYGPKGELRGALLDDGTSLRMPPHAAAELAAYLAPGAHVQAWGHGIRNRHGRTIEVDEIAELIDAPVPA</sequence>